<dbReference type="PANTHER" id="PTHR40040">
    <property type="entry name" value="SMALL HYDROPHOBIC PROTEIN-RELATED"/>
    <property type="match status" value="1"/>
</dbReference>
<feature type="transmembrane region" description="Helical" evidence="2">
    <location>
        <begin position="121"/>
        <end position="147"/>
    </location>
</feature>
<accession>A0A094X9U0</accession>
<evidence type="ECO:0000313" key="6">
    <source>
        <dbReference type="Proteomes" id="UP000297014"/>
    </source>
</evidence>
<evidence type="ECO:0000313" key="3">
    <source>
        <dbReference type="EMBL" id="KGA95535.1"/>
    </source>
</evidence>
<dbReference type="OrthoDB" id="2943217at2"/>
<dbReference type="InterPro" id="IPR055338">
    <property type="entry name" value="YqfX-like"/>
</dbReference>
<feature type="compositionally biased region" description="Basic and acidic residues" evidence="1">
    <location>
        <begin position="29"/>
        <end position="45"/>
    </location>
</feature>
<proteinExistence type="predicted"/>
<organism evidence="3 5">
    <name type="scientific">Alkalihalobacillus alcalophilus ATCC 27647 = CGMCC 1.3604</name>
    <dbReference type="NCBI Taxonomy" id="1218173"/>
    <lineage>
        <taxon>Bacteria</taxon>
        <taxon>Bacillati</taxon>
        <taxon>Bacillota</taxon>
        <taxon>Bacilli</taxon>
        <taxon>Bacillales</taxon>
        <taxon>Bacillaceae</taxon>
        <taxon>Alkalihalobacillus</taxon>
    </lineage>
</organism>
<comment type="caution">
    <text evidence="3">The sequence shown here is derived from an EMBL/GenBank/DDBJ whole genome shotgun (WGS) entry which is preliminary data.</text>
</comment>
<name>A0A094X9U0_ALKAL</name>
<gene>
    <name evidence="4" type="ORF">AJ85_02275</name>
    <name evidence="3" type="ORF">BALCAV_0221975</name>
</gene>
<evidence type="ECO:0000313" key="5">
    <source>
        <dbReference type="Proteomes" id="UP000002754"/>
    </source>
</evidence>
<dbReference type="Proteomes" id="UP000002754">
    <property type="component" value="Unassembled WGS sequence"/>
</dbReference>
<sequence length="178" mass="19533">MEKGKEYKTDPVRLVDDDDPSLTFLNTHADGRRDTRPINEMKEDTSDYDESQESEPVHNDQNGGQQFNEETAAEYAALNGMSPGGRPFDADQYVVRDTDEEVDHVDVDKDTSTSGRGIGTFAFVLSFLSLFFLPVLLGAAGIVVGFVSRHYGAKALGNWAIGLGAVSILLTLFFAPFF</sequence>
<dbReference type="Proteomes" id="UP000297014">
    <property type="component" value="Unassembled WGS sequence"/>
</dbReference>
<feature type="region of interest" description="Disordered" evidence="1">
    <location>
        <begin position="1"/>
        <end position="65"/>
    </location>
</feature>
<dbReference type="STRING" id="1218173.BALCAV_0221975"/>
<feature type="region of interest" description="Disordered" evidence="1">
    <location>
        <begin position="71"/>
        <end position="90"/>
    </location>
</feature>
<feature type="transmembrane region" description="Helical" evidence="2">
    <location>
        <begin position="159"/>
        <end position="177"/>
    </location>
</feature>
<dbReference type="PANTHER" id="PTHR40040:SF1">
    <property type="entry name" value="MEMBRANE PROTEIN"/>
    <property type="match status" value="1"/>
</dbReference>
<reference evidence="4 6" key="2">
    <citation type="submission" date="2014-01" db="EMBL/GenBank/DDBJ databases">
        <title>Draft genome sequencing of Bacillus alcalophilus CGMCC 1.3604.</title>
        <authorList>
            <person name="Yang J."/>
            <person name="Diao L."/>
            <person name="Yang S."/>
        </authorList>
    </citation>
    <scope>NUCLEOTIDE SEQUENCE [LARGE SCALE GENOMIC DNA]</scope>
    <source>
        <strain evidence="4 6">CGMCC 1.3604</strain>
    </source>
</reference>
<keyword evidence="2" id="KW-1133">Transmembrane helix</keyword>
<dbReference type="RefSeq" id="WP_003320517.1">
    <property type="nucleotide sequence ID" value="NZ_ALPT02000134.1"/>
</dbReference>
<keyword evidence="5" id="KW-1185">Reference proteome</keyword>
<keyword evidence="2" id="KW-0812">Transmembrane</keyword>
<evidence type="ECO:0000256" key="2">
    <source>
        <dbReference type="SAM" id="Phobius"/>
    </source>
</evidence>
<dbReference type="eggNOG" id="COG4709">
    <property type="taxonomic scope" value="Bacteria"/>
</dbReference>
<evidence type="ECO:0000256" key="1">
    <source>
        <dbReference type="SAM" id="MobiDB-lite"/>
    </source>
</evidence>
<evidence type="ECO:0008006" key="7">
    <source>
        <dbReference type="Google" id="ProtNLM"/>
    </source>
</evidence>
<dbReference type="AlphaFoldDB" id="A0A094X9U0"/>
<protein>
    <recommendedName>
        <fullName evidence="7">DUF4190 domain-containing protein</fullName>
    </recommendedName>
</protein>
<reference evidence="3 5" key="1">
    <citation type="journal article" date="2014" name="Genome Announc.">
        <title>Draft Genome Sequence of Bacillus alcalophilus AV1934, a Classic Alkaliphile Isolated from Human Feces in 1934.</title>
        <authorList>
            <person name="Attie O."/>
            <person name="Jayaprakash A."/>
            <person name="Shah H."/>
            <person name="Paulsen I.T."/>
            <person name="Morino M."/>
            <person name="Takahashi Y."/>
            <person name="Narumi I."/>
            <person name="Sachidanandam R."/>
            <person name="Satoh K."/>
            <person name="Ito M."/>
            <person name="Krulwich T.A."/>
        </authorList>
    </citation>
    <scope>NUCLEOTIDE SEQUENCE [LARGE SCALE GENOMIC DNA]</scope>
    <source>
        <strain evidence="3 5">AV1934</strain>
    </source>
</reference>
<feature type="compositionally biased region" description="Basic and acidic residues" evidence="1">
    <location>
        <begin position="1"/>
        <end position="15"/>
    </location>
</feature>
<dbReference type="EMBL" id="JALP01000363">
    <property type="protein sequence ID" value="THG88586.1"/>
    <property type="molecule type" value="Genomic_DNA"/>
</dbReference>
<evidence type="ECO:0000313" key="4">
    <source>
        <dbReference type="EMBL" id="THG88586.1"/>
    </source>
</evidence>
<keyword evidence="2" id="KW-0472">Membrane</keyword>
<dbReference type="EMBL" id="ALPT02000134">
    <property type="protein sequence ID" value="KGA95535.1"/>
    <property type="molecule type" value="Genomic_DNA"/>
</dbReference>